<evidence type="ECO:0000313" key="3">
    <source>
        <dbReference type="Proteomes" id="UP000252519"/>
    </source>
</evidence>
<gene>
    <name evidence="2" type="ORF">ANCCAN_13125</name>
</gene>
<evidence type="ECO:0000313" key="2">
    <source>
        <dbReference type="EMBL" id="RCN40928.1"/>
    </source>
</evidence>
<dbReference type="EMBL" id="JOJR01000258">
    <property type="protein sequence ID" value="RCN40928.1"/>
    <property type="molecule type" value="Genomic_DNA"/>
</dbReference>
<proteinExistence type="predicted"/>
<comment type="caution">
    <text evidence="2">The sequence shown here is derived from an EMBL/GenBank/DDBJ whole genome shotgun (WGS) entry which is preliminary data.</text>
</comment>
<dbReference type="Proteomes" id="UP000252519">
    <property type="component" value="Unassembled WGS sequence"/>
</dbReference>
<dbReference type="AlphaFoldDB" id="A0A368GB64"/>
<evidence type="ECO:0000256" key="1">
    <source>
        <dbReference type="SAM" id="MobiDB-lite"/>
    </source>
</evidence>
<accession>A0A368GB64</accession>
<protein>
    <submittedName>
        <fullName evidence="2">Uncharacterized protein</fullName>
    </submittedName>
</protein>
<keyword evidence="3" id="KW-1185">Reference proteome</keyword>
<sequence length="116" mass="12483">MEAKEDSAPISDEGEECPVAMGTPDSSYVLSIYERRKYNIPSVGGDNTLVTPSFINNIPAKTESLRARGSLRNPGVCDVGHHEDVPSQDECVGFRSSGVDNSPLEAEDSCWYGDAS</sequence>
<feature type="region of interest" description="Disordered" evidence="1">
    <location>
        <begin position="1"/>
        <end position="22"/>
    </location>
</feature>
<feature type="region of interest" description="Disordered" evidence="1">
    <location>
        <begin position="96"/>
        <end position="116"/>
    </location>
</feature>
<organism evidence="2 3">
    <name type="scientific">Ancylostoma caninum</name>
    <name type="common">Dog hookworm</name>
    <dbReference type="NCBI Taxonomy" id="29170"/>
    <lineage>
        <taxon>Eukaryota</taxon>
        <taxon>Metazoa</taxon>
        <taxon>Ecdysozoa</taxon>
        <taxon>Nematoda</taxon>
        <taxon>Chromadorea</taxon>
        <taxon>Rhabditida</taxon>
        <taxon>Rhabditina</taxon>
        <taxon>Rhabditomorpha</taxon>
        <taxon>Strongyloidea</taxon>
        <taxon>Ancylostomatidae</taxon>
        <taxon>Ancylostomatinae</taxon>
        <taxon>Ancylostoma</taxon>
    </lineage>
</organism>
<reference evidence="2 3" key="1">
    <citation type="submission" date="2014-10" db="EMBL/GenBank/DDBJ databases">
        <title>Draft genome of the hookworm Ancylostoma caninum.</title>
        <authorList>
            <person name="Mitreva M."/>
        </authorList>
    </citation>
    <scope>NUCLEOTIDE SEQUENCE [LARGE SCALE GENOMIC DNA]</scope>
    <source>
        <strain evidence="2 3">Baltimore</strain>
    </source>
</reference>
<name>A0A368GB64_ANCCA</name>